<dbReference type="InterPro" id="IPR003807">
    <property type="entry name" value="DUF202"/>
</dbReference>
<dbReference type="AlphaFoldDB" id="A0A9P5ZFV8"/>
<evidence type="ECO:0000259" key="7">
    <source>
        <dbReference type="Pfam" id="PF02656"/>
    </source>
</evidence>
<keyword evidence="9" id="KW-1185">Reference proteome</keyword>
<gene>
    <name evidence="8" type="ORF">BDN70DRAFT_795061</name>
</gene>
<name>A0A9P5ZFV8_9AGAR</name>
<organism evidence="8 9">
    <name type="scientific">Pholiota conissans</name>
    <dbReference type="NCBI Taxonomy" id="109636"/>
    <lineage>
        <taxon>Eukaryota</taxon>
        <taxon>Fungi</taxon>
        <taxon>Dikarya</taxon>
        <taxon>Basidiomycota</taxon>
        <taxon>Agaricomycotina</taxon>
        <taxon>Agaricomycetes</taxon>
        <taxon>Agaricomycetidae</taxon>
        <taxon>Agaricales</taxon>
        <taxon>Agaricineae</taxon>
        <taxon>Strophariaceae</taxon>
        <taxon>Pholiota</taxon>
    </lineage>
</organism>
<evidence type="ECO:0000313" key="8">
    <source>
        <dbReference type="EMBL" id="KAF9485895.1"/>
    </source>
</evidence>
<evidence type="ECO:0000256" key="6">
    <source>
        <dbReference type="SAM" id="Phobius"/>
    </source>
</evidence>
<keyword evidence="5 6" id="KW-0472">Membrane</keyword>
<comment type="caution">
    <text evidence="8">The sequence shown here is derived from an EMBL/GenBank/DDBJ whole genome shotgun (WGS) entry which is preliminary data.</text>
</comment>
<dbReference type="EMBL" id="MU155133">
    <property type="protein sequence ID" value="KAF9485895.1"/>
    <property type="molecule type" value="Genomic_DNA"/>
</dbReference>
<protein>
    <recommendedName>
        <fullName evidence="7">DUF202 domain-containing protein</fullName>
    </recommendedName>
</protein>
<dbReference type="OrthoDB" id="199599at2759"/>
<proteinExistence type="predicted"/>
<feature type="transmembrane region" description="Helical" evidence="6">
    <location>
        <begin position="21"/>
        <end position="43"/>
    </location>
</feature>
<dbReference type="PANTHER" id="PTHR34187:SF2">
    <property type="entry name" value="DUF202 DOMAIN-CONTAINING PROTEIN"/>
    <property type="match status" value="1"/>
</dbReference>
<dbReference type="PANTHER" id="PTHR34187">
    <property type="entry name" value="FGR18P"/>
    <property type="match status" value="1"/>
</dbReference>
<keyword evidence="4 6" id="KW-1133">Transmembrane helix</keyword>
<reference evidence="8" key="1">
    <citation type="submission" date="2020-11" db="EMBL/GenBank/DDBJ databases">
        <authorList>
            <consortium name="DOE Joint Genome Institute"/>
            <person name="Ahrendt S."/>
            <person name="Riley R."/>
            <person name="Andreopoulos W."/>
            <person name="Labutti K."/>
            <person name="Pangilinan J."/>
            <person name="Ruiz-Duenas F.J."/>
            <person name="Barrasa J.M."/>
            <person name="Sanchez-Garcia M."/>
            <person name="Camarero S."/>
            <person name="Miyauchi S."/>
            <person name="Serrano A."/>
            <person name="Linde D."/>
            <person name="Babiker R."/>
            <person name="Drula E."/>
            <person name="Ayuso-Fernandez I."/>
            <person name="Pacheco R."/>
            <person name="Padilla G."/>
            <person name="Ferreira P."/>
            <person name="Barriuso J."/>
            <person name="Kellner H."/>
            <person name="Castanera R."/>
            <person name="Alfaro M."/>
            <person name="Ramirez L."/>
            <person name="Pisabarro A.G."/>
            <person name="Kuo A."/>
            <person name="Tritt A."/>
            <person name="Lipzen A."/>
            <person name="He G."/>
            <person name="Yan M."/>
            <person name="Ng V."/>
            <person name="Cullen D."/>
            <person name="Martin F."/>
            <person name="Rosso M.-N."/>
            <person name="Henrissat B."/>
            <person name="Hibbett D."/>
            <person name="Martinez A.T."/>
            <person name="Grigoriev I.V."/>
        </authorList>
    </citation>
    <scope>NUCLEOTIDE SEQUENCE</scope>
    <source>
        <strain evidence="8">CIRM-BRFM 674</strain>
    </source>
</reference>
<feature type="transmembrane region" description="Helical" evidence="6">
    <location>
        <begin position="120"/>
        <end position="140"/>
    </location>
</feature>
<evidence type="ECO:0000256" key="2">
    <source>
        <dbReference type="ARBA" id="ARBA00022475"/>
    </source>
</evidence>
<dbReference type="InterPro" id="IPR052053">
    <property type="entry name" value="IM_YidH-like"/>
</dbReference>
<comment type="subcellular location">
    <subcellularLocation>
        <location evidence="1">Cell membrane</location>
        <topology evidence="1">Multi-pass membrane protein</topology>
    </subcellularLocation>
</comment>
<keyword evidence="3 6" id="KW-0812">Transmembrane</keyword>
<feature type="domain" description="DUF202" evidence="7">
    <location>
        <begin position="12"/>
        <end position="95"/>
    </location>
</feature>
<evidence type="ECO:0000256" key="5">
    <source>
        <dbReference type="ARBA" id="ARBA00023136"/>
    </source>
</evidence>
<evidence type="ECO:0000256" key="3">
    <source>
        <dbReference type="ARBA" id="ARBA00022692"/>
    </source>
</evidence>
<accession>A0A9P5ZFV8</accession>
<feature type="non-terminal residue" evidence="8">
    <location>
        <position position="1"/>
    </location>
</feature>
<dbReference type="GO" id="GO:0005886">
    <property type="term" value="C:plasma membrane"/>
    <property type="evidence" value="ECO:0007669"/>
    <property type="project" value="UniProtKB-SubCell"/>
</dbReference>
<keyword evidence="2" id="KW-1003">Cell membrane</keyword>
<evidence type="ECO:0000256" key="4">
    <source>
        <dbReference type="ARBA" id="ARBA00022989"/>
    </source>
</evidence>
<dbReference type="Pfam" id="PF02656">
    <property type="entry name" value="DUF202"/>
    <property type="match status" value="1"/>
</dbReference>
<evidence type="ECO:0000313" key="9">
    <source>
        <dbReference type="Proteomes" id="UP000807469"/>
    </source>
</evidence>
<sequence>SLRLENNGSVARDHSASERTLLACMRTSLAIAASGVGVCLPYAVIYLYFYHWSILALVQLFSTAPEKSVHRLHQYIQLLGVSVIVISLIVLFIGASHTTYFTIQSALVQGYFPVARLTTGFIAVLLTALVTMTFAVPIAGKLTPKV</sequence>
<feature type="transmembrane region" description="Helical" evidence="6">
    <location>
        <begin position="78"/>
        <end position="100"/>
    </location>
</feature>
<dbReference type="Proteomes" id="UP000807469">
    <property type="component" value="Unassembled WGS sequence"/>
</dbReference>
<evidence type="ECO:0000256" key="1">
    <source>
        <dbReference type="ARBA" id="ARBA00004651"/>
    </source>
</evidence>